<dbReference type="AlphaFoldDB" id="A0A542ULH2"/>
<protein>
    <submittedName>
        <fullName evidence="2">2'-5' RNA ligase</fullName>
    </submittedName>
</protein>
<evidence type="ECO:0000256" key="1">
    <source>
        <dbReference type="SAM" id="MobiDB-lite"/>
    </source>
</evidence>
<organism evidence="2 3">
    <name type="scientific">Streptomyces puniciscabiei</name>
    <dbReference type="NCBI Taxonomy" id="164348"/>
    <lineage>
        <taxon>Bacteria</taxon>
        <taxon>Bacillati</taxon>
        <taxon>Actinomycetota</taxon>
        <taxon>Actinomycetes</taxon>
        <taxon>Kitasatosporales</taxon>
        <taxon>Streptomycetaceae</taxon>
        <taxon>Streptomyces</taxon>
    </lineage>
</organism>
<accession>A0A542ULH2</accession>
<proteinExistence type="predicted"/>
<dbReference type="GO" id="GO:0016874">
    <property type="term" value="F:ligase activity"/>
    <property type="evidence" value="ECO:0007669"/>
    <property type="project" value="UniProtKB-KW"/>
</dbReference>
<dbReference type="InterPro" id="IPR009097">
    <property type="entry name" value="Cyclic_Pdiesterase"/>
</dbReference>
<dbReference type="PANTHER" id="PTHR37474">
    <property type="entry name" value="RNA LIGASE/CYCLIC NUCLEOTIDE PHOSPHODIESTERASE"/>
    <property type="match status" value="1"/>
</dbReference>
<feature type="region of interest" description="Disordered" evidence="1">
    <location>
        <begin position="1"/>
        <end position="61"/>
    </location>
</feature>
<dbReference type="SUPFAM" id="SSF55144">
    <property type="entry name" value="LigT-like"/>
    <property type="match status" value="1"/>
</dbReference>
<evidence type="ECO:0000313" key="2">
    <source>
        <dbReference type="EMBL" id="TQK99931.1"/>
    </source>
</evidence>
<dbReference type="Pfam" id="PF13563">
    <property type="entry name" value="2_5_RNA_ligase2"/>
    <property type="match status" value="1"/>
</dbReference>
<evidence type="ECO:0000313" key="3">
    <source>
        <dbReference type="Proteomes" id="UP000318103"/>
    </source>
</evidence>
<sequence>MRRSSGAAAVGGRSHDGGVPRPSTPSAPAPRPPASPAASRPAEEPRPAAASGRAESAPTPRTAVAWLPPAELWPAIQGIRAEHDPQIRRWPPHVNLIFGFVPEEDFPAALPPLAAAAAECAPFDIRLHGVRFFRHRSYSTVWLDPAAAGAAPWTRLRSVLAEPFPSCTDRFPTFTPHLSLGRTRAPRVLAAECAARLGVLHARVAEIVVLSRRGDGPMRTRATIGLGTGAVRHHLGPDPATGGYEPPERH</sequence>
<keyword evidence="3" id="KW-1185">Reference proteome</keyword>
<feature type="compositionally biased region" description="Low complexity" evidence="1">
    <location>
        <begin position="47"/>
        <end position="58"/>
    </location>
</feature>
<feature type="region of interest" description="Disordered" evidence="1">
    <location>
        <begin position="229"/>
        <end position="250"/>
    </location>
</feature>
<dbReference type="Gene3D" id="3.90.1140.10">
    <property type="entry name" value="Cyclic phosphodiesterase"/>
    <property type="match status" value="1"/>
</dbReference>
<gene>
    <name evidence="2" type="ORF">FB563_5014</name>
</gene>
<comment type="caution">
    <text evidence="2">The sequence shown here is derived from an EMBL/GenBank/DDBJ whole genome shotgun (WGS) entry which is preliminary data.</text>
</comment>
<feature type="compositionally biased region" description="Pro residues" evidence="1">
    <location>
        <begin position="22"/>
        <end position="35"/>
    </location>
</feature>
<dbReference type="EMBL" id="VFNX01000001">
    <property type="protein sequence ID" value="TQK99931.1"/>
    <property type="molecule type" value="Genomic_DNA"/>
</dbReference>
<dbReference type="STRING" id="164348.BFF78_31795"/>
<keyword evidence="2" id="KW-0436">Ligase</keyword>
<dbReference type="Proteomes" id="UP000318103">
    <property type="component" value="Unassembled WGS sequence"/>
</dbReference>
<name>A0A542ULH2_9ACTN</name>
<dbReference type="PANTHER" id="PTHR37474:SF1">
    <property type="entry name" value="2'-5' RNA LIGASE FAMILY PROTEIN"/>
    <property type="match status" value="1"/>
</dbReference>
<reference evidence="2 3" key="1">
    <citation type="submission" date="2019-06" db="EMBL/GenBank/DDBJ databases">
        <title>Sequencing the genomes of 1000 actinobacteria strains.</title>
        <authorList>
            <person name="Klenk H.-P."/>
        </authorList>
    </citation>
    <scope>NUCLEOTIDE SEQUENCE [LARGE SCALE GENOMIC DNA]</scope>
    <source>
        <strain evidence="2 3">DSM 41929</strain>
    </source>
</reference>
<dbReference type="OrthoDB" id="490222at2"/>